<accession>A0ABS5BVB2</accession>
<protein>
    <submittedName>
        <fullName evidence="4">Efflux RND transporter permease subunit</fullName>
    </submittedName>
</protein>
<feature type="transmembrane region" description="Helical" evidence="2">
    <location>
        <begin position="487"/>
        <end position="508"/>
    </location>
</feature>
<sequence length="1246" mass="133424">MISRYFIDRPIFATVLSIAITLTGAISLLYLPVAQYPRVTPPGVSISISYPGASAQEVADSVGAPIEQQVNGVEGMLYMSSQSGNDGSYSLTVTFDVGTDINSALVMVQNRVALAMPQLPSAVQNQGITIRKRTPDMLMIVNFVSPDGRYDDKYLSNFATIHVKDELLRVDGISDINVQGQRDYSMRVWLDPQRLAARNMTPIDVANAIRTQNVDAPAGRIGQPPAPTGQAFQLPLDTLGRLAGPEQFGSIIVKASGSPQILSADGRLIEPARTATKPKTKATRLPNDSSASDPTAPPTVDDIITSAPSTGAAPSDTSADTSTDPASGGNPTTMSAPAPTGSGASAALSSTTGPTAGGTVGSGALGGGALESGGPSPATGLVRLQDVARIELGAQNYNTICSFDGRPSVGLGLYQLPGTNALDVGDRVREKMKELKAGFPDGVDYEIAYDTTPYIRDSVRDVIHTLLEAIGLVALVVLVFLQSWRAALIPLLAVPVAVLGTFAVMAAMGFSLNNISLFGLVLAIGIVVDDAIVVVENVERWMDRGLSSRDATYKAMEEVTGPIIAVALVLCAVFVPCAFIRGITGQFFRQFAITIAVSTIISTINSLTFSPAMAAILLRPRHERPDPLGRLLHFSFGWFFWLFNRTSGVGTSVYAWMTGRLMRLSLLVLLVYGGLLVLTGWTFEQAPKGFIPQQDQGRLIVNIQLPDAASLERTHEAALEIERIARDVPGVAHTVTNSGMSFLLQANSPNFASMFIVLEQFADRQTPDKSANAIMARLRKRWAEKVPDAQVTVFGAAPVPGLGSAGGFKFMVEDRGGLGVRSLELRMDDLVERFKKMPHLTDARTQFRSRIPQLQLEVDRPKAAALGVSLQDLNQTISMYLGSLYVNSYNDFGRHWQVTAQADGDFRARPEQIHLFQVRSKSGQMIPLSTLVRVRDLAGPISVTRYNLYTAAPINGNVAPGVSDGDAIQAINQEADVTLPLSMRVEWTELMFMQIRAGNTAIYVFLLSVVSVFLALAALYESWTLPLAVILVVPLCLLCSVAGVLFTNRDVNIFVQIGLVVLVGLACKNAILIVEFAKHLHQQGMTCFDATKEASRLRLRPIIMTSFAFIFGVLPLMVASGAGAEMRRSLGVAVFSGMLGVTIFGIFLTPVFFYVVQGMSEARLFQSPRLRWVLSHGAGASLGAVLGFLLARLGVGVMPWAPIVGACAGVLLIRGARGVHARRRVLSGIIPFRGPGPSPTNGGPTS</sequence>
<evidence type="ECO:0000259" key="3">
    <source>
        <dbReference type="PROSITE" id="PS50156"/>
    </source>
</evidence>
<feature type="transmembrane region" description="Helical" evidence="2">
    <location>
        <begin position="1001"/>
        <end position="1020"/>
    </location>
</feature>
<reference evidence="4 5" key="1">
    <citation type="submission" date="2021-04" db="EMBL/GenBank/DDBJ databases">
        <authorList>
            <person name="Ivanova A."/>
        </authorList>
    </citation>
    <scope>NUCLEOTIDE SEQUENCE [LARGE SCALE GENOMIC DNA]</scope>
    <source>
        <strain evidence="4 5">G18</strain>
    </source>
</reference>
<dbReference type="SUPFAM" id="SSF82866">
    <property type="entry name" value="Multidrug efflux transporter AcrB transmembrane domain"/>
    <property type="match status" value="2"/>
</dbReference>
<dbReference type="InterPro" id="IPR027463">
    <property type="entry name" value="AcrB_DN_DC_subdom"/>
</dbReference>
<dbReference type="EMBL" id="JAGKQQ010000001">
    <property type="protein sequence ID" value="MBP3957669.1"/>
    <property type="molecule type" value="Genomic_DNA"/>
</dbReference>
<dbReference type="Gene3D" id="1.20.1640.10">
    <property type="entry name" value="Multidrug efflux transporter AcrB transmembrane domain"/>
    <property type="match status" value="3"/>
</dbReference>
<dbReference type="SUPFAM" id="SSF82693">
    <property type="entry name" value="Multidrug efflux transporter AcrB pore domain, PN1, PN2, PC1 and PC2 subdomains"/>
    <property type="match status" value="4"/>
</dbReference>
<comment type="caution">
    <text evidence="4">The sequence shown here is derived from an EMBL/GenBank/DDBJ whole genome shotgun (WGS) entry which is preliminary data.</text>
</comment>
<feature type="transmembrane region" description="Helical" evidence="2">
    <location>
        <begin position="12"/>
        <end position="31"/>
    </location>
</feature>
<feature type="transmembrane region" description="Helical" evidence="2">
    <location>
        <begin position="462"/>
        <end position="481"/>
    </location>
</feature>
<feature type="domain" description="SSD" evidence="3">
    <location>
        <begin position="487"/>
        <end position="616"/>
    </location>
</feature>
<organism evidence="4 5">
    <name type="scientific">Gemmata palustris</name>
    <dbReference type="NCBI Taxonomy" id="2822762"/>
    <lineage>
        <taxon>Bacteria</taxon>
        <taxon>Pseudomonadati</taxon>
        <taxon>Planctomycetota</taxon>
        <taxon>Planctomycetia</taxon>
        <taxon>Gemmatales</taxon>
        <taxon>Gemmataceae</taxon>
        <taxon>Gemmata</taxon>
    </lineage>
</organism>
<proteinExistence type="predicted"/>
<dbReference type="PRINTS" id="PR00702">
    <property type="entry name" value="ACRIFLAVINRP"/>
</dbReference>
<feature type="transmembrane region" description="Helical" evidence="2">
    <location>
        <begin position="1197"/>
        <end position="1216"/>
    </location>
</feature>
<feature type="compositionally biased region" description="Polar residues" evidence="1">
    <location>
        <begin position="315"/>
        <end position="334"/>
    </location>
</feature>
<keyword evidence="2" id="KW-0472">Membrane</keyword>
<keyword evidence="2" id="KW-1133">Transmembrane helix</keyword>
<feature type="transmembrane region" description="Helical" evidence="2">
    <location>
        <begin position="1130"/>
        <end position="1156"/>
    </location>
</feature>
<evidence type="ECO:0000313" key="5">
    <source>
        <dbReference type="Proteomes" id="UP000676565"/>
    </source>
</evidence>
<dbReference type="PANTHER" id="PTHR32063">
    <property type="match status" value="1"/>
</dbReference>
<evidence type="ECO:0000256" key="2">
    <source>
        <dbReference type="SAM" id="Phobius"/>
    </source>
</evidence>
<feature type="compositionally biased region" description="Low complexity" evidence="1">
    <location>
        <begin position="335"/>
        <end position="354"/>
    </location>
</feature>
<dbReference type="Gene3D" id="3.30.70.1320">
    <property type="entry name" value="Multidrug efflux transporter AcrB pore domain like"/>
    <property type="match status" value="2"/>
</dbReference>
<feature type="transmembrane region" description="Helical" evidence="2">
    <location>
        <begin position="1053"/>
        <end position="1074"/>
    </location>
</feature>
<dbReference type="Proteomes" id="UP000676565">
    <property type="component" value="Unassembled WGS sequence"/>
</dbReference>
<evidence type="ECO:0000313" key="4">
    <source>
        <dbReference type="EMBL" id="MBP3957669.1"/>
    </source>
</evidence>
<feature type="transmembrane region" description="Helical" evidence="2">
    <location>
        <begin position="591"/>
        <end position="618"/>
    </location>
</feature>
<keyword evidence="5" id="KW-1185">Reference proteome</keyword>
<dbReference type="PANTHER" id="PTHR32063:SF11">
    <property type="entry name" value="CATION OR DRUG EFFLUX SYSTEM PROTEIN"/>
    <property type="match status" value="1"/>
</dbReference>
<dbReference type="PROSITE" id="PS50156">
    <property type="entry name" value="SSD"/>
    <property type="match status" value="1"/>
</dbReference>
<feature type="compositionally biased region" description="Gly residues" evidence="1">
    <location>
        <begin position="355"/>
        <end position="371"/>
    </location>
</feature>
<feature type="transmembrane region" description="Helical" evidence="2">
    <location>
        <begin position="559"/>
        <end position="579"/>
    </location>
</feature>
<dbReference type="Gene3D" id="3.30.2090.10">
    <property type="entry name" value="Multidrug efflux transporter AcrB TolC docking domain, DN and DC subdomains"/>
    <property type="match status" value="3"/>
</dbReference>
<feature type="transmembrane region" description="Helical" evidence="2">
    <location>
        <begin position="664"/>
        <end position="683"/>
    </location>
</feature>
<feature type="region of interest" description="Disordered" evidence="1">
    <location>
        <begin position="264"/>
        <end position="372"/>
    </location>
</feature>
<dbReference type="Gene3D" id="3.30.70.1430">
    <property type="entry name" value="Multidrug efflux transporter AcrB pore domain"/>
    <property type="match status" value="2"/>
</dbReference>
<feature type="transmembrane region" description="Helical" evidence="2">
    <location>
        <begin position="638"/>
        <end position="657"/>
    </location>
</feature>
<name>A0ABS5BVB2_9BACT</name>
<keyword evidence="2" id="KW-0812">Transmembrane</keyword>
<dbReference type="Gene3D" id="3.30.70.1440">
    <property type="entry name" value="Multidrug efflux transporter AcrB pore domain"/>
    <property type="match status" value="1"/>
</dbReference>
<feature type="transmembrane region" description="Helical" evidence="2">
    <location>
        <begin position="1027"/>
        <end position="1047"/>
    </location>
</feature>
<evidence type="ECO:0000256" key="1">
    <source>
        <dbReference type="SAM" id="MobiDB-lite"/>
    </source>
</evidence>
<feature type="transmembrane region" description="Helical" evidence="2">
    <location>
        <begin position="1172"/>
        <end position="1191"/>
    </location>
</feature>
<dbReference type="Pfam" id="PF00873">
    <property type="entry name" value="ACR_tran"/>
    <property type="match status" value="2"/>
</dbReference>
<dbReference type="RefSeq" id="WP_210656952.1">
    <property type="nucleotide sequence ID" value="NZ_JAGKQQ010000001.1"/>
</dbReference>
<dbReference type="InterPro" id="IPR001036">
    <property type="entry name" value="Acrflvin-R"/>
</dbReference>
<feature type="transmembrane region" description="Helical" evidence="2">
    <location>
        <begin position="1102"/>
        <end position="1124"/>
    </location>
</feature>
<dbReference type="SUPFAM" id="SSF82714">
    <property type="entry name" value="Multidrug efflux transporter AcrB TolC docking domain, DN and DC subdomains"/>
    <property type="match status" value="2"/>
</dbReference>
<gene>
    <name evidence="4" type="ORF">J8F10_20660</name>
</gene>
<dbReference type="InterPro" id="IPR000731">
    <property type="entry name" value="SSD"/>
</dbReference>